<dbReference type="GO" id="GO:0005524">
    <property type="term" value="F:ATP binding"/>
    <property type="evidence" value="ECO:0007669"/>
    <property type="project" value="UniProtKB-KW"/>
</dbReference>
<keyword evidence="4" id="KW-0067">ATP-binding</keyword>
<gene>
    <name evidence="4" type="ORF">GCM10023220_36120</name>
</gene>
<feature type="region of interest" description="Disordered" evidence="2">
    <location>
        <begin position="1"/>
        <end position="26"/>
    </location>
</feature>
<comment type="caution">
    <text evidence="4">The sequence shown here is derived from an EMBL/GenBank/DDBJ whole genome shotgun (WGS) entry which is preliminary data.</text>
</comment>
<dbReference type="InterPro" id="IPR003594">
    <property type="entry name" value="HATPase_dom"/>
</dbReference>
<proteinExistence type="predicted"/>
<keyword evidence="1" id="KW-0723">Serine/threonine-protein kinase</keyword>
<feature type="domain" description="Histidine kinase/HSP90-like ATPase" evidence="3">
    <location>
        <begin position="53"/>
        <end position="142"/>
    </location>
</feature>
<dbReference type="EMBL" id="BAABIG010000033">
    <property type="protein sequence ID" value="GAA4803602.1"/>
    <property type="molecule type" value="Genomic_DNA"/>
</dbReference>
<dbReference type="InterPro" id="IPR050267">
    <property type="entry name" value="Anti-sigma-factor_SerPK"/>
</dbReference>
<keyword evidence="4" id="KW-0547">Nucleotide-binding</keyword>
<name>A0ABP9C1H5_9ACTN</name>
<reference evidence="5" key="1">
    <citation type="journal article" date="2019" name="Int. J. Syst. Evol. Microbiol.">
        <title>The Global Catalogue of Microorganisms (GCM) 10K type strain sequencing project: providing services to taxonomists for standard genome sequencing and annotation.</title>
        <authorList>
            <consortium name="The Broad Institute Genomics Platform"/>
            <consortium name="The Broad Institute Genome Sequencing Center for Infectious Disease"/>
            <person name="Wu L."/>
            <person name="Ma J."/>
        </authorList>
    </citation>
    <scope>NUCLEOTIDE SEQUENCE [LARGE SCALE GENOMIC DNA]</scope>
    <source>
        <strain evidence="5">JCM 18081</strain>
    </source>
</reference>
<protein>
    <submittedName>
        <fullName evidence="4">ATP-binding protein</fullName>
    </submittedName>
</protein>
<dbReference type="Gene3D" id="3.30.565.10">
    <property type="entry name" value="Histidine kinase-like ATPase, C-terminal domain"/>
    <property type="match status" value="1"/>
</dbReference>
<evidence type="ECO:0000313" key="5">
    <source>
        <dbReference type="Proteomes" id="UP001501265"/>
    </source>
</evidence>
<dbReference type="CDD" id="cd16936">
    <property type="entry name" value="HATPase_RsbW-like"/>
    <property type="match status" value="1"/>
</dbReference>
<dbReference type="RefSeq" id="WP_345620766.1">
    <property type="nucleotide sequence ID" value="NZ_BAABIG010000033.1"/>
</dbReference>
<dbReference type="Pfam" id="PF13581">
    <property type="entry name" value="HATPase_c_2"/>
    <property type="match status" value="1"/>
</dbReference>
<keyword evidence="5" id="KW-1185">Reference proteome</keyword>
<keyword evidence="1" id="KW-0808">Transferase</keyword>
<dbReference type="PANTHER" id="PTHR35526">
    <property type="entry name" value="ANTI-SIGMA-F FACTOR RSBW-RELATED"/>
    <property type="match status" value="1"/>
</dbReference>
<evidence type="ECO:0000313" key="4">
    <source>
        <dbReference type="EMBL" id="GAA4803602.1"/>
    </source>
</evidence>
<evidence type="ECO:0000259" key="3">
    <source>
        <dbReference type="Pfam" id="PF13581"/>
    </source>
</evidence>
<feature type="compositionally biased region" description="Acidic residues" evidence="2">
    <location>
        <begin position="1"/>
        <end position="11"/>
    </location>
</feature>
<organism evidence="4 5">
    <name type="scientific">Streptomyces ziwulingensis</name>
    <dbReference type="NCBI Taxonomy" id="1045501"/>
    <lineage>
        <taxon>Bacteria</taxon>
        <taxon>Bacillati</taxon>
        <taxon>Actinomycetota</taxon>
        <taxon>Actinomycetes</taxon>
        <taxon>Kitasatosporales</taxon>
        <taxon>Streptomycetaceae</taxon>
        <taxon>Streptomyces</taxon>
    </lineage>
</organism>
<dbReference type="Proteomes" id="UP001501265">
    <property type="component" value="Unassembled WGS sequence"/>
</dbReference>
<dbReference type="PANTHER" id="PTHR35526:SF3">
    <property type="entry name" value="ANTI-SIGMA-F FACTOR RSBW"/>
    <property type="match status" value="1"/>
</dbReference>
<evidence type="ECO:0000256" key="1">
    <source>
        <dbReference type="ARBA" id="ARBA00022527"/>
    </source>
</evidence>
<dbReference type="SUPFAM" id="SSF55874">
    <property type="entry name" value="ATPase domain of HSP90 chaperone/DNA topoisomerase II/histidine kinase"/>
    <property type="match status" value="1"/>
</dbReference>
<evidence type="ECO:0000256" key="2">
    <source>
        <dbReference type="SAM" id="MobiDB-lite"/>
    </source>
</evidence>
<dbReference type="InterPro" id="IPR036890">
    <property type="entry name" value="HATPase_C_sf"/>
</dbReference>
<accession>A0ABP9C1H5</accession>
<sequence>MHETPEPEGADTDGSGTGPPEASLALDGNGTRIAEARRLAGTFLAQARDEYGITVPADAVEITQLIVSELVTNARKYTSGPGLLRLRIVGTAVQVEVWDSDPALPTARAANPGRIGQHGLEIVTALARSVVIEPAAVGKRITADIALSPAATGSVA</sequence>
<keyword evidence="1" id="KW-0418">Kinase</keyword>